<evidence type="ECO:0000256" key="1">
    <source>
        <dbReference type="ARBA" id="ARBA00006484"/>
    </source>
</evidence>
<dbReference type="PRINTS" id="PR00081">
    <property type="entry name" value="GDHRDH"/>
</dbReference>
<proteinExistence type="inferred from homology"/>
<dbReference type="InterPro" id="IPR036291">
    <property type="entry name" value="NAD(P)-bd_dom_sf"/>
</dbReference>
<dbReference type="EMBL" id="WPAF01000001">
    <property type="protein sequence ID" value="KAF0135232.1"/>
    <property type="molecule type" value="Genomic_DNA"/>
</dbReference>
<dbReference type="Proteomes" id="UP000488506">
    <property type="component" value="Unassembled WGS sequence"/>
</dbReference>
<evidence type="ECO:0000313" key="2">
    <source>
        <dbReference type="EMBL" id="KAF0135232.1"/>
    </source>
</evidence>
<dbReference type="AlphaFoldDB" id="A0A833L2F9"/>
<accession>A0A833L2F9</accession>
<name>A0A833L2F9_UNCSA</name>
<protein>
    <submittedName>
        <fullName evidence="2">Short-chain dehydrogenase/reductase SDR</fullName>
    </submittedName>
</protein>
<reference evidence="2 3" key="1">
    <citation type="submission" date="2019-12" db="EMBL/GenBank/DDBJ databases">
        <authorList>
            <person name="Wolfe R."/>
            <person name="Danczak R."/>
            <person name="Wilkins M."/>
        </authorList>
    </citation>
    <scope>NUCLEOTIDE SEQUENCE [LARGE SCALE GENOMIC DNA]</scope>
    <source>
        <strain evidence="2">X2_MaxBin.013</strain>
    </source>
</reference>
<evidence type="ECO:0000313" key="3">
    <source>
        <dbReference type="Proteomes" id="UP000488506"/>
    </source>
</evidence>
<organism evidence="2 3">
    <name type="scientific">Candidatus Saganbacteria bacterium</name>
    <dbReference type="NCBI Taxonomy" id="2575572"/>
    <lineage>
        <taxon>Bacteria</taxon>
        <taxon>Bacillati</taxon>
        <taxon>Saganbacteria</taxon>
    </lineage>
</organism>
<dbReference type="GO" id="GO:0016616">
    <property type="term" value="F:oxidoreductase activity, acting on the CH-OH group of donors, NAD or NADP as acceptor"/>
    <property type="evidence" value="ECO:0007669"/>
    <property type="project" value="TreeGrafter"/>
</dbReference>
<dbReference type="SUPFAM" id="SSF51735">
    <property type="entry name" value="NAD(P)-binding Rossmann-fold domains"/>
    <property type="match status" value="1"/>
</dbReference>
<dbReference type="Pfam" id="PF13561">
    <property type="entry name" value="adh_short_C2"/>
    <property type="match status" value="1"/>
</dbReference>
<dbReference type="InterPro" id="IPR002347">
    <property type="entry name" value="SDR_fam"/>
</dbReference>
<dbReference type="PANTHER" id="PTHR42760">
    <property type="entry name" value="SHORT-CHAIN DEHYDROGENASES/REDUCTASES FAMILY MEMBER"/>
    <property type="match status" value="1"/>
</dbReference>
<dbReference type="Gene3D" id="3.40.50.720">
    <property type="entry name" value="NAD(P)-binding Rossmann-like Domain"/>
    <property type="match status" value="1"/>
</dbReference>
<comment type="similarity">
    <text evidence="1">Belongs to the short-chain dehydrogenases/reductases (SDR) family.</text>
</comment>
<gene>
    <name evidence="2" type="ORF">FD145_58</name>
</gene>
<comment type="caution">
    <text evidence="2">The sequence shown here is derived from an EMBL/GenBank/DDBJ whole genome shotgun (WGS) entry which is preliminary data.</text>
</comment>
<sequence>MKKERIIVTGSEGLIGSSLVPSLSKSYEVVKLSLRFGHDFSQESFVKEWFANNQAEYLVNCFGMNDHVKGSNTHENSLFEVSLASIEKFLLVNVVSLFSVCREFAKNKSAKAITNLSSMYGLVSPRPGLYKGREKHIGYSISKGAVIQLTRHLAAHLGPRVRVNCIAPGGIEHQQDAEFIEEYSKFTPMKRMMQKNELNGLVELLCSDKSSYMTGSVLVVDGGITIV</sequence>